<evidence type="ECO:0000256" key="5">
    <source>
        <dbReference type="SAM" id="MobiDB-lite"/>
    </source>
</evidence>
<organism evidence="7 8">
    <name type="scientific">Melanomma pulvis-pyrius CBS 109.77</name>
    <dbReference type="NCBI Taxonomy" id="1314802"/>
    <lineage>
        <taxon>Eukaryota</taxon>
        <taxon>Fungi</taxon>
        <taxon>Dikarya</taxon>
        <taxon>Ascomycota</taxon>
        <taxon>Pezizomycotina</taxon>
        <taxon>Dothideomycetes</taxon>
        <taxon>Pleosporomycetidae</taxon>
        <taxon>Pleosporales</taxon>
        <taxon>Melanommataceae</taxon>
        <taxon>Melanomma</taxon>
    </lineage>
</organism>
<feature type="compositionally biased region" description="Pro residues" evidence="5">
    <location>
        <begin position="141"/>
        <end position="155"/>
    </location>
</feature>
<comment type="subcellular location">
    <subcellularLocation>
        <location evidence="1">Membrane</location>
        <topology evidence="1">Single-pass membrane protein</topology>
    </subcellularLocation>
</comment>
<dbReference type="OrthoDB" id="3798519at2759"/>
<gene>
    <name evidence="7" type="ORF">K505DRAFT_327660</name>
</gene>
<dbReference type="GO" id="GO:0071944">
    <property type="term" value="C:cell periphery"/>
    <property type="evidence" value="ECO:0007669"/>
    <property type="project" value="UniProtKB-ARBA"/>
</dbReference>
<evidence type="ECO:0000313" key="7">
    <source>
        <dbReference type="EMBL" id="KAF2790312.1"/>
    </source>
</evidence>
<feature type="region of interest" description="Disordered" evidence="5">
    <location>
        <begin position="102"/>
        <end position="163"/>
    </location>
</feature>
<dbReference type="Proteomes" id="UP000799757">
    <property type="component" value="Unassembled WGS sequence"/>
</dbReference>
<dbReference type="InterPro" id="IPR051694">
    <property type="entry name" value="Immunoregulatory_rcpt-like"/>
</dbReference>
<accession>A0A6A6X1U9</accession>
<evidence type="ECO:0000256" key="4">
    <source>
        <dbReference type="ARBA" id="ARBA00023136"/>
    </source>
</evidence>
<feature type="transmembrane region" description="Helical" evidence="6">
    <location>
        <begin position="169"/>
        <end position="190"/>
    </location>
</feature>
<dbReference type="AlphaFoldDB" id="A0A6A6X1U9"/>
<dbReference type="EMBL" id="MU002081">
    <property type="protein sequence ID" value="KAF2790312.1"/>
    <property type="molecule type" value="Genomic_DNA"/>
</dbReference>
<dbReference type="PANTHER" id="PTHR15549">
    <property type="entry name" value="PAIRED IMMUNOGLOBULIN-LIKE TYPE 2 RECEPTOR"/>
    <property type="match status" value="1"/>
</dbReference>
<dbReference type="PANTHER" id="PTHR15549:SF6">
    <property type="entry name" value="MID2 DOMAIN-CONTAINING PROTEIN"/>
    <property type="match status" value="1"/>
</dbReference>
<keyword evidence="2 6" id="KW-0812">Transmembrane</keyword>
<evidence type="ECO:0000256" key="1">
    <source>
        <dbReference type="ARBA" id="ARBA00004167"/>
    </source>
</evidence>
<evidence type="ECO:0000313" key="8">
    <source>
        <dbReference type="Proteomes" id="UP000799757"/>
    </source>
</evidence>
<dbReference type="CDD" id="cd12087">
    <property type="entry name" value="TM_EGFR-like"/>
    <property type="match status" value="1"/>
</dbReference>
<proteinExistence type="predicted"/>
<reference evidence="7" key="1">
    <citation type="journal article" date="2020" name="Stud. Mycol.">
        <title>101 Dothideomycetes genomes: a test case for predicting lifestyles and emergence of pathogens.</title>
        <authorList>
            <person name="Haridas S."/>
            <person name="Albert R."/>
            <person name="Binder M."/>
            <person name="Bloem J."/>
            <person name="Labutti K."/>
            <person name="Salamov A."/>
            <person name="Andreopoulos B."/>
            <person name="Baker S."/>
            <person name="Barry K."/>
            <person name="Bills G."/>
            <person name="Bluhm B."/>
            <person name="Cannon C."/>
            <person name="Castanera R."/>
            <person name="Culley D."/>
            <person name="Daum C."/>
            <person name="Ezra D."/>
            <person name="Gonzalez J."/>
            <person name="Henrissat B."/>
            <person name="Kuo A."/>
            <person name="Liang C."/>
            <person name="Lipzen A."/>
            <person name="Lutzoni F."/>
            <person name="Magnuson J."/>
            <person name="Mondo S."/>
            <person name="Nolan M."/>
            <person name="Ohm R."/>
            <person name="Pangilinan J."/>
            <person name="Park H.-J."/>
            <person name="Ramirez L."/>
            <person name="Alfaro M."/>
            <person name="Sun H."/>
            <person name="Tritt A."/>
            <person name="Yoshinaga Y."/>
            <person name="Zwiers L.-H."/>
            <person name="Turgeon B."/>
            <person name="Goodwin S."/>
            <person name="Spatafora J."/>
            <person name="Crous P."/>
            <person name="Grigoriev I."/>
        </authorList>
    </citation>
    <scope>NUCLEOTIDE SEQUENCE</scope>
    <source>
        <strain evidence="7">CBS 109.77</strain>
    </source>
</reference>
<evidence type="ECO:0000256" key="2">
    <source>
        <dbReference type="ARBA" id="ARBA00022692"/>
    </source>
</evidence>
<protein>
    <recommendedName>
        <fullName evidence="9">Extracellular membrane protein CFEM domain-containing protein</fullName>
    </recommendedName>
</protein>
<dbReference type="GO" id="GO:0016020">
    <property type="term" value="C:membrane"/>
    <property type="evidence" value="ECO:0007669"/>
    <property type="project" value="UniProtKB-SubCell"/>
</dbReference>
<feature type="compositionally biased region" description="Low complexity" evidence="5">
    <location>
        <begin position="102"/>
        <end position="140"/>
    </location>
</feature>
<feature type="region of interest" description="Disordered" evidence="5">
    <location>
        <begin position="228"/>
        <end position="249"/>
    </location>
</feature>
<evidence type="ECO:0000256" key="3">
    <source>
        <dbReference type="ARBA" id="ARBA00022989"/>
    </source>
</evidence>
<evidence type="ECO:0000256" key="6">
    <source>
        <dbReference type="SAM" id="Phobius"/>
    </source>
</evidence>
<keyword evidence="3 6" id="KW-1133">Transmembrane helix</keyword>
<evidence type="ECO:0008006" key="9">
    <source>
        <dbReference type="Google" id="ProtNLM"/>
    </source>
</evidence>
<sequence>MSSCAARWEAIRTDCTNAVTTNTVWPGPCECGYYANDLPCFDEQVACAAQVWTQVPQWFRDGVTSCIMKDAGYTIRAQLGSVSNPFLSSGLAGVLASSSGGSVEVESTKTSGGTGSLSSATLTSAQTGGSISTPTASPTGTPDPTPTPDNSPSPPKASSSGGLSTGAKAGIGVGVALIMILLAVVAFFLVRRRRRSTGIKKGAEQEQVVSELHGQDAKIYEAGSKNVYPDNELAGSPGDPGLGYNQRYELESPPVVVELGHGR</sequence>
<name>A0A6A6X1U9_9PLEO</name>
<keyword evidence="8" id="KW-1185">Reference proteome</keyword>
<keyword evidence="4 6" id="KW-0472">Membrane</keyword>